<dbReference type="Pfam" id="PF01915">
    <property type="entry name" value="Glyco_hydro_3_C"/>
    <property type="match status" value="1"/>
</dbReference>
<keyword evidence="5" id="KW-0378">Hydrolase</keyword>
<dbReference type="InterPro" id="IPR051915">
    <property type="entry name" value="Cellulose_Degrad_GH3"/>
</dbReference>
<dbReference type="OrthoDB" id="9781691at2"/>
<dbReference type="SUPFAM" id="SSF52279">
    <property type="entry name" value="Beta-D-glucan exohydrolase, C-terminal domain"/>
    <property type="match status" value="1"/>
</dbReference>
<dbReference type="SUPFAM" id="SSF51445">
    <property type="entry name" value="(Trans)glycosidases"/>
    <property type="match status" value="1"/>
</dbReference>
<dbReference type="PRINTS" id="PR00133">
    <property type="entry name" value="GLHYDRLASE3"/>
</dbReference>
<keyword evidence="6" id="KW-0326">Glycosidase</keyword>
<dbReference type="InterPro" id="IPR017853">
    <property type="entry name" value="GH"/>
</dbReference>
<dbReference type="Proteomes" id="UP000298213">
    <property type="component" value="Unassembled WGS sequence"/>
</dbReference>
<dbReference type="InterPro" id="IPR036962">
    <property type="entry name" value="Glyco_hydro_3_N_sf"/>
</dbReference>
<dbReference type="InterPro" id="IPR036881">
    <property type="entry name" value="Glyco_hydro_3_C_sf"/>
</dbReference>
<dbReference type="InterPro" id="IPR002772">
    <property type="entry name" value="Glyco_hydro_3_C"/>
</dbReference>
<dbReference type="InterPro" id="IPR026891">
    <property type="entry name" value="Fn3-like"/>
</dbReference>
<gene>
    <name evidence="11" type="ORF">E2493_06840</name>
</gene>
<dbReference type="Gene3D" id="3.40.50.1700">
    <property type="entry name" value="Glycoside hydrolase family 3 C-terminal domain"/>
    <property type="match status" value="1"/>
</dbReference>
<feature type="domain" description="Fibronectin type III-like" evidence="10">
    <location>
        <begin position="660"/>
        <end position="729"/>
    </location>
</feature>
<accession>A0A4Y8ZV83</accession>
<comment type="caution">
    <text evidence="11">The sequence shown here is derived from an EMBL/GenBank/DDBJ whole genome shotgun (WGS) entry which is preliminary data.</text>
</comment>
<reference evidence="11 12" key="1">
    <citation type="submission" date="2019-03" db="EMBL/GenBank/DDBJ databases">
        <title>Genome sequence of Sphingomonas sp. 17J27-24.</title>
        <authorList>
            <person name="Kim M."/>
            <person name="Maeng S."/>
            <person name="Sathiyaraj S."/>
        </authorList>
    </citation>
    <scope>NUCLEOTIDE SEQUENCE [LARGE SCALE GENOMIC DNA]</scope>
    <source>
        <strain evidence="11 12">17J27-24</strain>
    </source>
</reference>
<dbReference type="EC" id="3.2.1.21" evidence="3"/>
<dbReference type="GO" id="GO:0009251">
    <property type="term" value="P:glucan catabolic process"/>
    <property type="evidence" value="ECO:0007669"/>
    <property type="project" value="TreeGrafter"/>
</dbReference>
<dbReference type="GO" id="GO:0008422">
    <property type="term" value="F:beta-glucosidase activity"/>
    <property type="evidence" value="ECO:0007669"/>
    <property type="project" value="UniProtKB-EC"/>
</dbReference>
<evidence type="ECO:0000256" key="9">
    <source>
        <dbReference type="ARBA" id="ARBA00032594"/>
    </source>
</evidence>
<dbReference type="Gene3D" id="2.60.40.10">
    <property type="entry name" value="Immunoglobulins"/>
    <property type="match status" value="1"/>
</dbReference>
<organism evidence="11 12">
    <name type="scientific">Sphingomonas parva</name>
    <dbReference type="NCBI Taxonomy" id="2555898"/>
    <lineage>
        <taxon>Bacteria</taxon>
        <taxon>Pseudomonadati</taxon>
        <taxon>Pseudomonadota</taxon>
        <taxon>Alphaproteobacteria</taxon>
        <taxon>Sphingomonadales</taxon>
        <taxon>Sphingomonadaceae</taxon>
        <taxon>Sphingomonas</taxon>
    </lineage>
</organism>
<evidence type="ECO:0000256" key="3">
    <source>
        <dbReference type="ARBA" id="ARBA00012744"/>
    </source>
</evidence>
<evidence type="ECO:0000256" key="2">
    <source>
        <dbReference type="ARBA" id="ARBA00005336"/>
    </source>
</evidence>
<dbReference type="PANTHER" id="PTHR30620">
    <property type="entry name" value="PERIPLASMIC BETA-GLUCOSIDASE-RELATED"/>
    <property type="match status" value="1"/>
</dbReference>
<protein>
    <recommendedName>
        <fullName evidence="3">beta-glucosidase</fullName>
        <ecNumber evidence="3">3.2.1.21</ecNumber>
    </recommendedName>
    <alternativeName>
        <fullName evidence="9">Beta-D-glucoside glucohydrolase</fullName>
    </alternativeName>
    <alternativeName>
        <fullName evidence="7">Cellobiase</fullName>
    </alternativeName>
    <alternativeName>
        <fullName evidence="8">Gentiobiase</fullName>
    </alternativeName>
</protein>
<evidence type="ECO:0000313" key="12">
    <source>
        <dbReference type="Proteomes" id="UP000298213"/>
    </source>
</evidence>
<dbReference type="InterPro" id="IPR001764">
    <property type="entry name" value="Glyco_hydro_3_N"/>
</dbReference>
<name>A0A4Y8ZV83_9SPHN</name>
<evidence type="ECO:0000259" key="10">
    <source>
        <dbReference type="SMART" id="SM01217"/>
    </source>
</evidence>
<dbReference type="SMART" id="SM01217">
    <property type="entry name" value="Fn3_like"/>
    <property type="match status" value="1"/>
</dbReference>
<evidence type="ECO:0000313" key="11">
    <source>
        <dbReference type="EMBL" id="TFI59045.1"/>
    </source>
</evidence>
<evidence type="ECO:0000256" key="8">
    <source>
        <dbReference type="ARBA" id="ARBA00032194"/>
    </source>
</evidence>
<sequence>MTLEEKVAQLLTVGATTRDVLGEGQRFDPAKAEAAWPDGIGQIARPSDARRTAPAGEAVPSDRRWRTPAETAEFVNAVQRHALTRTRLGIPVLFHEEALHGYMATEATMFPQAIALASSWDPELVRRVNETIAREVRVRGVSLVLSPVVDIARDPRWGRIEETFGEDPYLAGELGVAAVLGLQGEGRTLRPGKVFATLKHMTGHGQPQAGNNVAPAPLGERELREFFFPPFEQVVTRTGIEAVMASYNEIDGVPSHANRWLLQDVLRGEWGFRGAVVSDYSGVDELATFHHVAPDIQAAAIRAISAGVDSDLPEGLSYRTLVQAVRDGRVSEGTVDGAVRRILSLKFRAGLFENPYADPKAVGRVTGNAEARTLALEAARKSIVLLRNDGILPLAPGAHRRIAVIGPNAAVTRLGGYSSFPRQSVSLLDGIKARVGSKAEVVHAQGVFITRSEDRSLHEVELADPVRNRELIAEAVETARGADLVILAIGDTEQTSREGFAKNHLGDRTSLDLVGEQNELAAALFALGKPVVVMALNGRPPSWPMVAERANALVENWYVGQEGGTAMAQILFGDANPGGKLPVTVARSVGQVPLYYNHKPSVGRGYLFDTTAPLFPFGYGLSYTRFELSAPRLSQRRIRSAGTVDVEVDVANVGPRTGDEVVQIYVCDEVATVTRPIKELKAFRRVTLQPGERRTLRFSLGPEAFRMWNADMRRLVEPGAFEIMAGNSSAALKSATLVIEE</sequence>
<comment type="similarity">
    <text evidence="2">Belongs to the glycosyl hydrolase 3 family.</text>
</comment>
<proteinExistence type="inferred from homology"/>
<evidence type="ECO:0000256" key="6">
    <source>
        <dbReference type="ARBA" id="ARBA00023295"/>
    </source>
</evidence>
<dbReference type="AlphaFoldDB" id="A0A4Y8ZV83"/>
<comment type="catalytic activity">
    <reaction evidence="1">
        <text>Hydrolysis of terminal, non-reducing beta-D-glucosyl residues with release of beta-D-glucose.</text>
        <dbReference type="EC" id="3.2.1.21"/>
    </reaction>
</comment>
<evidence type="ECO:0000256" key="7">
    <source>
        <dbReference type="ARBA" id="ARBA00031448"/>
    </source>
</evidence>
<evidence type="ECO:0000256" key="4">
    <source>
        <dbReference type="ARBA" id="ARBA00022729"/>
    </source>
</evidence>
<dbReference type="EMBL" id="SPDV01000010">
    <property type="protein sequence ID" value="TFI59045.1"/>
    <property type="molecule type" value="Genomic_DNA"/>
</dbReference>
<dbReference type="InterPro" id="IPR013783">
    <property type="entry name" value="Ig-like_fold"/>
</dbReference>
<dbReference type="Pfam" id="PF14310">
    <property type="entry name" value="Fn3-like"/>
    <property type="match status" value="1"/>
</dbReference>
<keyword evidence="12" id="KW-1185">Reference proteome</keyword>
<keyword evidence="4" id="KW-0732">Signal</keyword>
<dbReference type="Pfam" id="PF00933">
    <property type="entry name" value="Glyco_hydro_3"/>
    <property type="match status" value="1"/>
</dbReference>
<evidence type="ECO:0000256" key="1">
    <source>
        <dbReference type="ARBA" id="ARBA00000448"/>
    </source>
</evidence>
<dbReference type="PANTHER" id="PTHR30620:SF16">
    <property type="entry name" value="LYSOSOMAL BETA GLUCOSIDASE"/>
    <property type="match status" value="1"/>
</dbReference>
<evidence type="ECO:0000256" key="5">
    <source>
        <dbReference type="ARBA" id="ARBA00022801"/>
    </source>
</evidence>
<dbReference type="Gene3D" id="3.20.20.300">
    <property type="entry name" value="Glycoside hydrolase, family 3, N-terminal domain"/>
    <property type="match status" value="1"/>
</dbReference>
<dbReference type="FunFam" id="2.60.40.10:FF:000495">
    <property type="entry name" value="Periplasmic beta-glucosidase"/>
    <property type="match status" value="1"/>
</dbReference>